<organism evidence="1 2">
    <name type="scientific">Raoultella planticola</name>
    <name type="common">Klebsiella planticola</name>
    <dbReference type="NCBI Taxonomy" id="575"/>
    <lineage>
        <taxon>Bacteria</taxon>
        <taxon>Pseudomonadati</taxon>
        <taxon>Pseudomonadota</taxon>
        <taxon>Gammaproteobacteria</taxon>
        <taxon>Enterobacterales</taxon>
        <taxon>Enterobacteriaceae</taxon>
        <taxon>Klebsiella/Raoultella group</taxon>
        <taxon>Raoultella</taxon>
    </lineage>
</organism>
<dbReference type="EMBL" id="QKOX01000020">
    <property type="protein sequence ID" value="RWT20702.1"/>
    <property type="molecule type" value="Genomic_DNA"/>
</dbReference>
<gene>
    <name evidence="1" type="ORF">DN603_18470</name>
</gene>
<accession>A0A443VJS1</accession>
<comment type="caution">
    <text evidence="1">The sequence shown here is derived from an EMBL/GenBank/DDBJ whole genome shotgun (WGS) entry which is preliminary data.</text>
</comment>
<evidence type="ECO:0000313" key="2">
    <source>
        <dbReference type="Proteomes" id="UP000288843"/>
    </source>
</evidence>
<reference evidence="1 2" key="1">
    <citation type="submission" date="2018-06" db="EMBL/GenBank/DDBJ databases">
        <title>Carbapenemase-producing Enterobacteriaceae present in wastewater treatment plant effluent and nearby surface waters in the US.</title>
        <authorList>
            <person name="Mathys D.A."/>
            <person name="Mollenkopf D.F."/>
            <person name="Feicht S.M."/>
            <person name="Adams R.J."/>
            <person name="Albers A.L."/>
            <person name="Stuever D.M."/>
            <person name="Daniels J.B."/>
            <person name="Wittum T.E."/>
        </authorList>
    </citation>
    <scope>NUCLEOTIDE SEQUENCE [LARGE SCALE GENOMIC DNA]</scope>
    <source>
        <strain evidence="1 2">GEO_47_Down_B</strain>
    </source>
</reference>
<dbReference type="PROSITE" id="PS51257">
    <property type="entry name" value="PROKAR_LIPOPROTEIN"/>
    <property type="match status" value="1"/>
</dbReference>
<evidence type="ECO:0000313" key="1">
    <source>
        <dbReference type="EMBL" id="RWT20702.1"/>
    </source>
</evidence>
<dbReference type="RefSeq" id="WP_032687880.1">
    <property type="nucleotide sequence ID" value="NZ_BIJB01000002.1"/>
</dbReference>
<sequence>MARTYYLGCVLLLASSSASAGCWVIENLRGSGAYEYNQFAIKNDGFAEKVVVVNIDKKSPSVTDSIMNYTVLSPTAMTGTYATELGLTIQTWQISTDETKAMMTLNRTNKNNVLQDAVASFIGDVKARCDH</sequence>
<dbReference type="Proteomes" id="UP000288843">
    <property type="component" value="Unassembled WGS sequence"/>
</dbReference>
<evidence type="ECO:0008006" key="3">
    <source>
        <dbReference type="Google" id="ProtNLM"/>
    </source>
</evidence>
<name>A0A443VJS1_RAOPL</name>
<protein>
    <recommendedName>
        <fullName evidence="3">Lipoprotein</fullName>
    </recommendedName>
</protein>
<dbReference type="AlphaFoldDB" id="A0A443VJS1"/>
<proteinExistence type="predicted"/>